<dbReference type="SMART" id="SM00382">
    <property type="entry name" value="AAA"/>
    <property type="match status" value="1"/>
</dbReference>
<dbReference type="InterPro" id="IPR027417">
    <property type="entry name" value="P-loop_NTPase"/>
</dbReference>
<evidence type="ECO:0000313" key="10">
    <source>
        <dbReference type="Proteomes" id="UP001153555"/>
    </source>
</evidence>
<evidence type="ECO:0000259" key="8">
    <source>
        <dbReference type="SMART" id="SM00382"/>
    </source>
</evidence>
<dbReference type="InterPro" id="IPR003959">
    <property type="entry name" value="ATPase_AAA_core"/>
</dbReference>
<dbReference type="InterPro" id="IPR003960">
    <property type="entry name" value="ATPase_AAA_CS"/>
</dbReference>
<dbReference type="PROSITE" id="PS00674">
    <property type="entry name" value="AAA"/>
    <property type="match status" value="1"/>
</dbReference>
<dbReference type="GO" id="GO:0016887">
    <property type="term" value="F:ATP hydrolysis activity"/>
    <property type="evidence" value="ECO:0007669"/>
    <property type="project" value="InterPro"/>
</dbReference>
<dbReference type="CDD" id="cd19510">
    <property type="entry name" value="RecA-like_BCS1"/>
    <property type="match status" value="1"/>
</dbReference>
<proteinExistence type="inferred from homology"/>
<evidence type="ECO:0000256" key="7">
    <source>
        <dbReference type="SAM" id="MobiDB-lite"/>
    </source>
</evidence>
<evidence type="ECO:0000313" key="9">
    <source>
        <dbReference type="EMBL" id="CAA0834010.1"/>
    </source>
</evidence>
<dbReference type="GO" id="GO:0005524">
    <property type="term" value="F:ATP binding"/>
    <property type="evidence" value="ECO:0007669"/>
    <property type="project" value="UniProtKB-KW"/>
</dbReference>
<dbReference type="Gene3D" id="6.10.280.40">
    <property type="match status" value="1"/>
</dbReference>
<dbReference type="AlphaFoldDB" id="A0A9N7RK31"/>
<dbReference type="InterPro" id="IPR050747">
    <property type="entry name" value="Mitochondrial_chaperone_BCS1"/>
</dbReference>
<feature type="compositionally biased region" description="Basic and acidic residues" evidence="7">
    <location>
        <begin position="463"/>
        <end position="474"/>
    </location>
</feature>
<dbReference type="PANTHER" id="PTHR23070">
    <property type="entry name" value="BCS1 AAA-TYPE ATPASE"/>
    <property type="match status" value="1"/>
</dbReference>
<evidence type="ECO:0000256" key="5">
    <source>
        <dbReference type="ARBA" id="ARBA00049360"/>
    </source>
</evidence>
<dbReference type="Pfam" id="PF00004">
    <property type="entry name" value="AAA"/>
    <property type="match status" value="1"/>
</dbReference>
<dbReference type="InterPro" id="IPR003593">
    <property type="entry name" value="AAA+_ATPase"/>
</dbReference>
<feature type="domain" description="AAA+ ATPase" evidence="8">
    <location>
        <begin position="263"/>
        <end position="398"/>
    </location>
</feature>
<accession>A0A9N7RK31</accession>
<dbReference type="Proteomes" id="UP001153555">
    <property type="component" value="Unassembled WGS sequence"/>
</dbReference>
<dbReference type="OrthoDB" id="10251412at2759"/>
<comment type="cofactor">
    <cofactor evidence="1">
        <name>Mg(2+)</name>
        <dbReference type="ChEBI" id="CHEBI:18420"/>
    </cofactor>
</comment>
<evidence type="ECO:0000256" key="3">
    <source>
        <dbReference type="ARBA" id="ARBA00022801"/>
    </source>
</evidence>
<dbReference type="EMBL" id="CACSLK010027842">
    <property type="protein sequence ID" value="CAA0834010.1"/>
    <property type="molecule type" value="Genomic_DNA"/>
</dbReference>
<keyword evidence="4" id="KW-0460">Magnesium</keyword>
<dbReference type="Pfam" id="PF25568">
    <property type="entry name" value="AAA_lid_At3g28540"/>
    <property type="match status" value="1"/>
</dbReference>
<protein>
    <submittedName>
        <fullName evidence="9">P-loop containing nucleoside triphosphate hydrolases superfamily protein</fullName>
    </submittedName>
</protein>
<gene>
    <name evidence="9" type="ORF">SHERM_29266</name>
</gene>
<reference evidence="9" key="1">
    <citation type="submission" date="2019-12" db="EMBL/GenBank/DDBJ databases">
        <authorList>
            <person name="Scholes J."/>
        </authorList>
    </citation>
    <scope>NUCLEOTIDE SEQUENCE</scope>
</reference>
<name>A0A9N7RK31_STRHE</name>
<dbReference type="InterPro" id="IPR058017">
    <property type="entry name" value="At3g28540-like_C"/>
</dbReference>
<comment type="caution">
    <text evidence="9">The sequence shown here is derived from an EMBL/GenBank/DDBJ whole genome shotgun (WGS) entry which is preliminary data.</text>
</comment>
<keyword evidence="6" id="KW-0067">ATP-binding</keyword>
<sequence length="508" mass="57452">MEYIEDIPSTASSFLSAYASMAGSIMLFRSIANDVVPDSLHSFFHSTFEPYARRLLDRLLLLVGKRKRVTLVVDENAGIFPNLMYTAAETYLQTKIPPDSDRLRVVKTSKRKSISVGIVRGQRVTDRFAGFDLTWRSLVATPQSDREPRRRYFELSFEAPNKETVVEEYLLFVLSRAEEIRAKDRRVKLYTIGSTFDDGDDDGDEVAGGGSMAGKWCWGCVDLDHPATFERLAMDPDLKRALVEDLDRFVRRKDYYRSVGKTWRRGYLLHGPPGTGKSSLVAAIANYLKFDVYDLELASLYSNSQLKGQLLSTNNRSIIVIEYVDCSTQMHSRDGDSDDDKPRDGLTLSGMLNFIDGLWSSCGDERIIIFTTNHKEKLDPALIRPGRMDMQIHMGYCTPQGFDVLASNYLRINDHPTFSEIKELIREVEITPAEIAEYLMRNEDTDLALEGVLDLLKQKKEEKNVEIKESETKKNKVCGCSDGGESKGKKKRKGKLGANVGSKKQRLP</sequence>
<feature type="region of interest" description="Disordered" evidence="7">
    <location>
        <begin position="463"/>
        <end position="508"/>
    </location>
</feature>
<evidence type="ECO:0000256" key="4">
    <source>
        <dbReference type="ARBA" id="ARBA00022842"/>
    </source>
</evidence>
<evidence type="ECO:0000256" key="6">
    <source>
        <dbReference type="RuleBase" id="RU003651"/>
    </source>
</evidence>
<dbReference type="Pfam" id="PF14363">
    <property type="entry name" value="AAA_assoc"/>
    <property type="match status" value="1"/>
</dbReference>
<organism evidence="9 10">
    <name type="scientific">Striga hermonthica</name>
    <name type="common">Purple witchweed</name>
    <name type="synonym">Buchnera hermonthica</name>
    <dbReference type="NCBI Taxonomy" id="68872"/>
    <lineage>
        <taxon>Eukaryota</taxon>
        <taxon>Viridiplantae</taxon>
        <taxon>Streptophyta</taxon>
        <taxon>Embryophyta</taxon>
        <taxon>Tracheophyta</taxon>
        <taxon>Spermatophyta</taxon>
        <taxon>Magnoliopsida</taxon>
        <taxon>eudicotyledons</taxon>
        <taxon>Gunneridae</taxon>
        <taxon>Pentapetalae</taxon>
        <taxon>asterids</taxon>
        <taxon>lamiids</taxon>
        <taxon>Lamiales</taxon>
        <taxon>Orobanchaceae</taxon>
        <taxon>Buchnereae</taxon>
        <taxon>Striga</taxon>
    </lineage>
</organism>
<comment type="catalytic activity">
    <reaction evidence="5">
        <text>ATP + H2O = ADP + phosphate + H(+)</text>
        <dbReference type="Rhea" id="RHEA:13065"/>
        <dbReference type="ChEBI" id="CHEBI:15377"/>
        <dbReference type="ChEBI" id="CHEBI:15378"/>
        <dbReference type="ChEBI" id="CHEBI:30616"/>
        <dbReference type="ChEBI" id="CHEBI:43474"/>
        <dbReference type="ChEBI" id="CHEBI:456216"/>
    </reaction>
</comment>
<keyword evidence="3 9" id="KW-0378">Hydrolase</keyword>
<keyword evidence="10" id="KW-1185">Reference proteome</keyword>
<dbReference type="Gene3D" id="3.40.50.300">
    <property type="entry name" value="P-loop containing nucleotide triphosphate hydrolases"/>
    <property type="match status" value="1"/>
</dbReference>
<comment type="similarity">
    <text evidence="2">Belongs to the AAA ATPase family. BCS1 subfamily.</text>
</comment>
<evidence type="ECO:0000256" key="1">
    <source>
        <dbReference type="ARBA" id="ARBA00001946"/>
    </source>
</evidence>
<dbReference type="SUPFAM" id="SSF52540">
    <property type="entry name" value="P-loop containing nucleoside triphosphate hydrolases"/>
    <property type="match status" value="1"/>
</dbReference>
<dbReference type="InterPro" id="IPR025753">
    <property type="entry name" value="AAA_N_dom"/>
</dbReference>
<dbReference type="GO" id="GO:0006950">
    <property type="term" value="P:response to stress"/>
    <property type="evidence" value="ECO:0007669"/>
    <property type="project" value="UniProtKB-ARBA"/>
</dbReference>
<keyword evidence="6" id="KW-0547">Nucleotide-binding</keyword>
<evidence type="ECO:0000256" key="2">
    <source>
        <dbReference type="ARBA" id="ARBA00007448"/>
    </source>
</evidence>